<dbReference type="GO" id="GO:0016705">
    <property type="term" value="F:oxidoreductase activity, acting on paired donors, with incorporation or reduction of molecular oxygen"/>
    <property type="evidence" value="ECO:0007669"/>
    <property type="project" value="InterPro"/>
</dbReference>
<comment type="similarity">
    <text evidence="2">Belongs to the cytochrome P450 family.</text>
</comment>
<keyword evidence="4 6" id="KW-0408">Iron</keyword>
<dbReference type="Pfam" id="PF00067">
    <property type="entry name" value="p450"/>
    <property type="match status" value="1"/>
</dbReference>
<accession>A0A9P9ASZ3</accession>
<comment type="caution">
    <text evidence="7">The sequence shown here is derived from an EMBL/GenBank/DDBJ whole genome shotgun (WGS) entry which is preliminary data.</text>
</comment>
<keyword evidence="3 6" id="KW-0479">Metal-binding</keyword>
<dbReference type="InterPro" id="IPR036396">
    <property type="entry name" value="Cyt_P450_sf"/>
</dbReference>
<evidence type="ECO:0000256" key="5">
    <source>
        <dbReference type="ARBA" id="ARBA00023033"/>
    </source>
</evidence>
<keyword evidence="6" id="KW-0349">Heme</keyword>
<reference evidence="7 8" key="1">
    <citation type="journal article" date="2021" name="Nat. Commun.">
        <title>Genetic determinants of endophytism in the Arabidopsis root mycobiome.</title>
        <authorList>
            <person name="Mesny F."/>
            <person name="Miyauchi S."/>
            <person name="Thiergart T."/>
            <person name="Pickel B."/>
            <person name="Atanasova L."/>
            <person name="Karlsson M."/>
            <person name="Huettel B."/>
            <person name="Barry K.W."/>
            <person name="Haridas S."/>
            <person name="Chen C."/>
            <person name="Bauer D."/>
            <person name="Andreopoulos W."/>
            <person name="Pangilinan J."/>
            <person name="LaButti K."/>
            <person name="Riley R."/>
            <person name="Lipzen A."/>
            <person name="Clum A."/>
            <person name="Drula E."/>
            <person name="Henrissat B."/>
            <person name="Kohler A."/>
            <person name="Grigoriev I.V."/>
            <person name="Martin F.M."/>
            <person name="Hacquard S."/>
        </authorList>
    </citation>
    <scope>NUCLEOTIDE SEQUENCE [LARGE SCALE GENOMIC DNA]</scope>
    <source>
        <strain evidence="7 8">MPI-CAGE-CH-0241</strain>
    </source>
</reference>
<evidence type="ECO:0000256" key="1">
    <source>
        <dbReference type="ARBA" id="ARBA00001971"/>
    </source>
</evidence>
<dbReference type="PRINTS" id="PR00465">
    <property type="entry name" value="EP450IV"/>
</dbReference>
<dbReference type="Proteomes" id="UP000777438">
    <property type="component" value="Unassembled WGS sequence"/>
</dbReference>
<evidence type="ECO:0000256" key="3">
    <source>
        <dbReference type="ARBA" id="ARBA00022723"/>
    </source>
</evidence>
<keyword evidence="8" id="KW-1185">Reference proteome</keyword>
<protein>
    <submittedName>
        <fullName evidence="7">Cytochrome P450</fullName>
    </submittedName>
</protein>
<comment type="cofactor">
    <cofactor evidence="1 6">
        <name>heme</name>
        <dbReference type="ChEBI" id="CHEBI:30413"/>
    </cofactor>
</comment>
<dbReference type="InterPro" id="IPR053007">
    <property type="entry name" value="CYP450_monoxygenase_sec-met"/>
</dbReference>
<sequence length="507" mass="56885">MLRETAYGLLGIAVLAYALEWSLSLFDDPREPPRLPSKVPLVGHLLGMLQNGVAYYNITSKQTNAEIYTIPIFNTKLYIANTQRLIPLIQKASKTLSFRPFIQTSTKIMGDASDETYDLFGGALLETFSNAMRSSLAPGPHLDEQNMRMGRRALVEIDSLVEPTNGAASKQISLLQWTRHAIVQASSCGVFGQEHPFCDPKVEEAFWIWELYMVSHLTKTDITRKGYAAREIVYNALRKYCKSIPEDASLLVRERQRVLREGGVRQDDACKLEATFCTAVFGNTSPTMYWTVYELFSRPELLEEIRDEDSREAVSGSKEEGFVLNVAAVKTRCPLLLSVYQETQRTRHIHAIIRKVMADTLLDGQYLLKSGHFLQLPGNPIHTNTNVWGPTADTFDPRRFVPQEGSERKPREPSSFVAWGAPPHLCPARQFAATEILIMVALLAMRIDMKPMGAGEWEANPVLNTGDLVTVYNPKTEARVEVSGRDQCFNSVDSVNLAFKVIKLLPP</sequence>
<evidence type="ECO:0000256" key="2">
    <source>
        <dbReference type="ARBA" id="ARBA00010617"/>
    </source>
</evidence>
<dbReference type="PANTHER" id="PTHR47582">
    <property type="entry name" value="P450, PUTATIVE (EUROFUNG)-RELATED"/>
    <property type="match status" value="1"/>
</dbReference>
<keyword evidence="5" id="KW-0560">Oxidoreductase</keyword>
<proteinExistence type="inferred from homology"/>
<dbReference type="AlphaFoldDB" id="A0A9P9ASZ3"/>
<gene>
    <name evidence="7" type="ORF">B0T10DRAFT_537068</name>
</gene>
<dbReference type="PANTHER" id="PTHR47582:SF1">
    <property type="entry name" value="P450, PUTATIVE (EUROFUNG)-RELATED"/>
    <property type="match status" value="1"/>
</dbReference>
<dbReference type="Gene3D" id="1.10.630.10">
    <property type="entry name" value="Cytochrome P450"/>
    <property type="match status" value="1"/>
</dbReference>
<dbReference type="GO" id="GO:0004497">
    <property type="term" value="F:monooxygenase activity"/>
    <property type="evidence" value="ECO:0007669"/>
    <property type="project" value="UniProtKB-KW"/>
</dbReference>
<evidence type="ECO:0000313" key="8">
    <source>
        <dbReference type="Proteomes" id="UP000777438"/>
    </source>
</evidence>
<evidence type="ECO:0000256" key="6">
    <source>
        <dbReference type="PIRSR" id="PIRSR602403-1"/>
    </source>
</evidence>
<dbReference type="EMBL" id="JAGPYM010000006">
    <property type="protein sequence ID" value="KAH6893370.1"/>
    <property type="molecule type" value="Genomic_DNA"/>
</dbReference>
<dbReference type="InterPro" id="IPR001128">
    <property type="entry name" value="Cyt_P450"/>
</dbReference>
<evidence type="ECO:0000313" key="7">
    <source>
        <dbReference type="EMBL" id="KAH6893370.1"/>
    </source>
</evidence>
<dbReference type="SUPFAM" id="SSF48264">
    <property type="entry name" value="Cytochrome P450"/>
    <property type="match status" value="1"/>
</dbReference>
<evidence type="ECO:0000256" key="4">
    <source>
        <dbReference type="ARBA" id="ARBA00023004"/>
    </source>
</evidence>
<dbReference type="OrthoDB" id="1470350at2759"/>
<keyword evidence="5" id="KW-0503">Monooxygenase</keyword>
<dbReference type="GO" id="GO:0020037">
    <property type="term" value="F:heme binding"/>
    <property type="evidence" value="ECO:0007669"/>
    <property type="project" value="InterPro"/>
</dbReference>
<organism evidence="7 8">
    <name type="scientific">Thelonectria olida</name>
    <dbReference type="NCBI Taxonomy" id="1576542"/>
    <lineage>
        <taxon>Eukaryota</taxon>
        <taxon>Fungi</taxon>
        <taxon>Dikarya</taxon>
        <taxon>Ascomycota</taxon>
        <taxon>Pezizomycotina</taxon>
        <taxon>Sordariomycetes</taxon>
        <taxon>Hypocreomycetidae</taxon>
        <taxon>Hypocreales</taxon>
        <taxon>Nectriaceae</taxon>
        <taxon>Thelonectria</taxon>
    </lineage>
</organism>
<dbReference type="GO" id="GO:0005506">
    <property type="term" value="F:iron ion binding"/>
    <property type="evidence" value="ECO:0007669"/>
    <property type="project" value="InterPro"/>
</dbReference>
<dbReference type="InterPro" id="IPR002403">
    <property type="entry name" value="Cyt_P450_E_grp-IV"/>
</dbReference>
<name>A0A9P9ASZ3_9HYPO</name>
<feature type="binding site" description="axial binding residue" evidence="6">
    <location>
        <position position="426"/>
    </location>
    <ligand>
        <name>heme</name>
        <dbReference type="ChEBI" id="CHEBI:30413"/>
    </ligand>
    <ligandPart>
        <name>Fe</name>
        <dbReference type="ChEBI" id="CHEBI:18248"/>
    </ligandPart>
</feature>
<dbReference type="CDD" id="cd11040">
    <property type="entry name" value="CYP7_CYP8-like"/>
    <property type="match status" value="1"/>
</dbReference>